<keyword evidence="3" id="KW-1185">Reference proteome</keyword>
<proteinExistence type="predicted"/>
<feature type="region of interest" description="Disordered" evidence="1">
    <location>
        <begin position="81"/>
        <end position="197"/>
    </location>
</feature>
<name>A0A136J9V1_9PEZI</name>
<sequence length="536" mass="58098">MSPESTSSIYPDRPILPLPKRRLRERLTPDVADSIKYPPAPQTTTPLFVYPYSSKDESGIINLGASYTAVNNAIAGRTLEANTPRTFTGGDNRDDTPLDQNRRPLTVRTSPEAAAHVPRPQQRNGSARHIPQAPPSTASSADGYDSFENSNNNKKRKIPTAGESTPNNNTHALSESAVFGVPSPPTTSDEGSSDSAATATAPYYQAVPGLDAHQNSRHLGNIQRHHLHSSLTLVPHAGENVGIISSAIASAEKSPRPKGQESVSLLHQRPYTIARNTPSAPTQFTFTFDSQNSVSWPGSDSAPADFPGYHHTLPRNMVGDHREAFTNRSARGVPAAGSGTPINGQGTSNQGAAGVPVGASPNCTPKKTKKRGNSLLLAARRRKQQTEDQNDQHPPKPEDIWISPTALIRQYEIKARKRRREEAERRRLLEKAKMKSRKGKKAPKAPAKNNTSTPDHATEPLSSGHPAPQIHQNGTADVQGGEYDNAHYEDDVADDDLPPLENFTRAPNSYRHSEHLPRDDDGGRPSLLPRSVHSSA</sequence>
<evidence type="ECO:0000256" key="1">
    <source>
        <dbReference type="SAM" id="MobiDB-lite"/>
    </source>
</evidence>
<gene>
    <name evidence="2" type="ORF">Micbo1qcDRAFT_172809</name>
</gene>
<feature type="compositionally biased region" description="Basic and acidic residues" evidence="1">
    <location>
        <begin position="384"/>
        <end position="399"/>
    </location>
</feature>
<feature type="compositionally biased region" description="Basic and acidic residues" evidence="1">
    <location>
        <begin position="511"/>
        <end position="523"/>
    </location>
</feature>
<feature type="compositionally biased region" description="Basic and acidic residues" evidence="1">
    <location>
        <begin position="91"/>
        <end position="102"/>
    </location>
</feature>
<accession>A0A136J9V1</accession>
<organism evidence="2 3">
    <name type="scientific">Microdochium bolleyi</name>
    <dbReference type="NCBI Taxonomy" id="196109"/>
    <lineage>
        <taxon>Eukaryota</taxon>
        <taxon>Fungi</taxon>
        <taxon>Dikarya</taxon>
        <taxon>Ascomycota</taxon>
        <taxon>Pezizomycotina</taxon>
        <taxon>Sordariomycetes</taxon>
        <taxon>Xylariomycetidae</taxon>
        <taxon>Xylariales</taxon>
        <taxon>Microdochiaceae</taxon>
        <taxon>Microdochium</taxon>
    </lineage>
</organism>
<dbReference type="STRING" id="196109.A0A136J9V1"/>
<protein>
    <submittedName>
        <fullName evidence="2">Uncharacterized protein</fullName>
    </submittedName>
</protein>
<dbReference type="OrthoDB" id="4174342at2759"/>
<feature type="region of interest" description="Disordered" evidence="1">
    <location>
        <begin position="331"/>
        <end position="403"/>
    </location>
</feature>
<dbReference type="EMBL" id="KQ964247">
    <property type="protein sequence ID" value="KXJ93931.1"/>
    <property type="molecule type" value="Genomic_DNA"/>
</dbReference>
<feature type="compositionally biased region" description="Polar residues" evidence="1">
    <location>
        <begin position="162"/>
        <end position="173"/>
    </location>
</feature>
<dbReference type="InParanoid" id="A0A136J9V1"/>
<evidence type="ECO:0000313" key="2">
    <source>
        <dbReference type="EMBL" id="KXJ93931.1"/>
    </source>
</evidence>
<feature type="region of interest" description="Disordered" evidence="1">
    <location>
        <begin position="429"/>
        <end position="536"/>
    </location>
</feature>
<feature type="compositionally biased region" description="Polar residues" evidence="1">
    <location>
        <begin position="340"/>
        <end position="351"/>
    </location>
</feature>
<dbReference type="Proteomes" id="UP000070501">
    <property type="component" value="Unassembled WGS sequence"/>
</dbReference>
<dbReference type="AlphaFoldDB" id="A0A136J9V1"/>
<feature type="compositionally biased region" description="Polar residues" evidence="1">
    <location>
        <begin position="186"/>
        <end position="197"/>
    </location>
</feature>
<feature type="compositionally biased region" description="Basic residues" evidence="1">
    <location>
        <begin position="434"/>
        <end position="443"/>
    </location>
</feature>
<reference evidence="3" key="1">
    <citation type="submission" date="2016-02" db="EMBL/GenBank/DDBJ databases">
        <title>Draft genome sequence of Microdochium bolleyi, a fungal endophyte of beachgrass.</title>
        <authorList>
            <consortium name="DOE Joint Genome Institute"/>
            <person name="David A.S."/>
            <person name="May G."/>
            <person name="Haridas S."/>
            <person name="Lim J."/>
            <person name="Wang M."/>
            <person name="Labutti K."/>
            <person name="Lipzen A."/>
            <person name="Barry K."/>
            <person name="Grigoriev I.V."/>
        </authorList>
    </citation>
    <scope>NUCLEOTIDE SEQUENCE [LARGE SCALE GENOMIC DNA]</scope>
    <source>
        <strain evidence="3">J235TASD1</strain>
    </source>
</reference>
<evidence type="ECO:0000313" key="3">
    <source>
        <dbReference type="Proteomes" id="UP000070501"/>
    </source>
</evidence>